<dbReference type="RefSeq" id="WP_386670429.1">
    <property type="nucleotide sequence ID" value="NZ_JBHLTG010000004.1"/>
</dbReference>
<dbReference type="InterPro" id="IPR002686">
    <property type="entry name" value="Transposase_17"/>
</dbReference>
<dbReference type="PANTHER" id="PTHR34322">
    <property type="entry name" value="TRANSPOSASE, Y1_TNP DOMAIN-CONTAINING"/>
    <property type="match status" value="1"/>
</dbReference>
<evidence type="ECO:0000313" key="3">
    <source>
        <dbReference type="Proteomes" id="UP001589896"/>
    </source>
</evidence>
<gene>
    <name evidence="2" type="ORF">ACFFGH_17025</name>
</gene>
<evidence type="ECO:0000259" key="1">
    <source>
        <dbReference type="SMART" id="SM01321"/>
    </source>
</evidence>
<dbReference type="Proteomes" id="UP001589896">
    <property type="component" value="Unassembled WGS sequence"/>
</dbReference>
<dbReference type="Pfam" id="PF01797">
    <property type="entry name" value="Y1_Tnp"/>
    <property type="match status" value="1"/>
</dbReference>
<evidence type="ECO:0000313" key="2">
    <source>
        <dbReference type="EMBL" id="MFC0679542.1"/>
    </source>
</evidence>
<name>A0ABV6RT06_9GAMM</name>
<organism evidence="2 3">
    <name type="scientific">Lysobacter korlensis</name>
    <dbReference type="NCBI Taxonomy" id="553636"/>
    <lineage>
        <taxon>Bacteria</taxon>
        <taxon>Pseudomonadati</taxon>
        <taxon>Pseudomonadota</taxon>
        <taxon>Gammaproteobacteria</taxon>
        <taxon>Lysobacterales</taxon>
        <taxon>Lysobacteraceae</taxon>
        <taxon>Lysobacter</taxon>
    </lineage>
</organism>
<keyword evidence="3" id="KW-1185">Reference proteome</keyword>
<sequence>MARLPRLDLPGVPQHVVQRGVDRQPCFARDDDYLRYRQELAEAALKHACAVHAYVLMTNHVHLLVTPSEPGGVSRMMQAIGRRYVTGFNARYRRTGTLWEGRFKSALVDSDEYVLACYRYIELNPVRAAMVLQPSEYVWSSYARNALGMHDVRITPHDAYRRLSAVDRDRHAAYAALVAKGIDTEQAHDIALHTQQQKPWGPERFRRQIEALTGRAVEVRPRGRPAKWTASAHPSK</sequence>
<feature type="domain" description="Transposase IS200-like" evidence="1">
    <location>
        <begin position="9"/>
        <end position="124"/>
    </location>
</feature>
<proteinExistence type="predicted"/>
<comment type="caution">
    <text evidence="2">The sequence shown here is derived from an EMBL/GenBank/DDBJ whole genome shotgun (WGS) entry which is preliminary data.</text>
</comment>
<dbReference type="SUPFAM" id="SSF143422">
    <property type="entry name" value="Transposase IS200-like"/>
    <property type="match status" value="1"/>
</dbReference>
<dbReference type="EMBL" id="JBHLTG010000004">
    <property type="protein sequence ID" value="MFC0679542.1"/>
    <property type="molecule type" value="Genomic_DNA"/>
</dbReference>
<dbReference type="PANTHER" id="PTHR34322:SF2">
    <property type="entry name" value="TRANSPOSASE IS200-LIKE DOMAIN-CONTAINING PROTEIN"/>
    <property type="match status" value="1"/>
</dbReference>
<dbReference type="SMART" id="SM01321">
    <property type="entry name" value="Y1_Tnp"/>
    <property type="match status" value="1"/>
</dbReference>
<accession>A0ABV6RT06</accession>
<dbReference type="Gene3D" id="3.30.70.1290">
    <property type="entry name" value="Transposase IS200-like"/>
    <property type="match status" value="1"/>
</dbReference>
<dbReference type="InterPro" id="IPR036515">
    <property type="entry name" value="Transposase_17_sf"/>
</dbReference>
<reference evidence="2 3" key="1">
    <citation type="submission" date="2024-09" db="EMBL/GenBank/DDBJ databases">
        <authorList>
            <person name="Sun Q."/>
            <person name="Mori K."/>
        </authorList>
    </citation>
    <scope>NUCLEOTIDE SEQUENCE [LARGE SCALE GENOMIC DNA]</scope>
    <source>
        <strain evidence="2 3">KCTC 23076</strain>
    </source>
</reference>
<protein>
    <submittedName>
        <fullName evidence="2">Transposase</fullName>
    </submittedName>
</protein>